<feature type="transmembrane region" description="Helical" evidence="7">
    <location>
        <begin position="699"/>
        <end position="723"/>
    </location>
</feature>
<keyword evidence="4 7" id="KW-0472">Membrane</keyword>
<evidence type="ECO:0000259" key="8">
    <source>
        <dbReference type="PROSITE" id="PS50835"/>
    </source>
</evidence>
<gene>
    <name evidence="10" type="ORF">O3P69_000446</name>
</gene>
<dbReference type="InterPro" id="IPR003597">
    <property type="entry name" value="Ig_C1-set"/>
</dbReference>
<evidence type="ECO:0000313" key="10">
    <source>
        <dbReference type="EMBL" id="KAK8403326.1"/>
    </source>
</evidence>
<evidence type="ECO:0000313" key="11">
    <source>
        <dbReference type="Proteomes" id="UP001487740"/>
    </source>
</evidence>
<evidence type="ECO:0000256" key="7">
    <source>
        <dbReference type="SAM" id="Phobius"/>
    </source>
</evidence>
<evidence type="ECO:0000256" key="6">
    <source>
        <dbReference type="SAM" id="MobiDB-lite"/>
    </source>
</evidence>
<dbReference type="Proteomes" id="UP001487740">
    <property type="component" value="Unassembled WGS sequence"/>
</dbReference>
<dbReference type="InterPro" id="IPR036116">
    <property type="entry name" value="FN3_sf"/>
</dbReference>
<keyword evidence="3 7" id="KW-1133">Transmembrane helix</keyword>
<evidence type="ECO:0000256" key="5">
    <source>
        <dbReference type="ARBA" id="ARBA00023157"/>
    </source>
</evidence>
<feature type="region of interest" description="Disordered" evidence="6">
    <location>
        <begin position="795"/>
        <end position="825"/>
    </location>
</feature>
<dbReference type="CDD" id="cd00096">
    <property type="entry name" value="Ig"/>
    <property type="match status" value="1"/>
</dbReference>
<evidence type="ECO:0008006" key="12">
    <source>
        <dbReference type="Google" id="ProtNLM"/>
    </source>
</evidence>
<evidence type="ECO:0000256" key="3">
    <source>
        <dbReference type="ARBA" id="ARBA00022989"/>
    </source>
</evidence>
<dbReference type="SMART" id="SM00407">
    <property type="entry name" value="IGc1"/>
    <property type="match status" value="1"/>
</dbReference>
<keyword evidence="2 7" id="KW-0812">Transmembrane</keyword>
<keyword evidence="5" id="KW-1015">Disulfide bond</keyword>
<dbReference type="SMART" id="SM00409">
    <property type="entry name" value="IG"/>
    <property type="match status" value="5"/>
</dbReference>
<protein>
    <recommendedName>
        <fullName evidence="12">Nephrin</fullName>
    </recommendedName>
</protein>
<dbReference type="SUPFAM" id="SSF49265">
    <property type="entry name" value="Fibronectin type III"/>
    <property type="match status" value="1"/>
</dbReference>
<dbReference type="InterPro" id="IPR003961">
    <property type="entry name" value="FN3_dom"/>
</dbReference>
<feature type="domain" description="Ig-like" evidence="8">
    <location>
        <begin position="395"/>
        <end position="487"/>
    </location>
</feature>
<evidence type="ECO:0000256" key="4">
    <source>
        <dbReference type="ARBA" id="ARBA00023136"/>
    </source>
</evidence>
<dbReference type="Pfam" id="PF08205">
    <property type="entry name" value="C2-set_2"/>
    <property type="match status" value="2"/>
</dbReference>
<feature type="domain" description="Ig-like" evidence="8">
    <location>
        <begin position="200"/>
        <end position="293"/>
    </location>
</feature>
<proteinExistence type="predicted"/>
<name>A0AAW0UWC4_SCYPA</name>
<dbReference type="PANTHER" id="PTHR23278">
    <property type="entry name" value="SIDESTEP PROTEIN"/>
    <property type="match status" value="1"/>
</dbReference>
<dbReference type="InterPro" id="IPR013783">
    <property type="entry name" value="Ig-like_fold"/>
</dbReference>
<dbReference type="GO" id="GO:0016020">
    <property type="term" value="C:membrane"/>
    <property type="evidence" value="ECO:0007669"/>
    <property type="project" value="UniProtKB-SubCell"/>
</dbReference>
<dbReference type="InterPro" id="IPR003598">
    <property type="entry name" value="Ig_sub2"/>
</dbReference>
<dbReference type="SMART" id="SM00408">
    <property type="entry name" value="IGc2"/>
    <property type="match status" value="3"/>
</dbReference>
<feature type="domain" description="Ig-like" evidence="8">
    <location>
        <begin position="79"/>
        <end position="195"/>
    </location>
</feature>
<organism evidence="10 11">
    <name type="scientific">Scylla paramamosain</name>
    <name type="common">Mud crab</name>
    <dbReference type="NCBI Taxonomy" id="85552"/>
    <lineage>
        <taxon>Eukaryota</taxon>
        <taxon>Metazoa</taxon>
        <taxon>Ecdysozoa</taxon>
        <taxon>Arthropoda</taxon>
        <taxon>Crustacea</taxon>
        <taxon>Multicrustacea</taxon>
        <taxon>Malacostraca</taxon>
        <taxon>Eumalacostraca</taxon>
        <taxon>Eucarida</taxon>
        <taxon>Decapoda</taxon>
        <taxon>Pleocyemata</taxon>
        <taxon>Brachyura</taxon>
        <taxon>Eubrachyura</taxon>
        <taxon>Portunoidea</taxon>
        <taxon>Portunidae</taxon>
        <taxon>Portuninae</taxon>
        <taxon>Scylla</taxon>
    </lineage>
</organism>
<dbReference type="AlphaFoldDB" id="A0AAW0UWC4"/>
<comment type="caution">
    <text evidence="10">The sequence shown here is derived from an EMBL/GenBank/DDBJ whole genome shotgun (WGS) entry which is preliminary data.</text>
</comment>
<dbReference type="PROSITE" id="PS50853">
    <property type="entry name" value="FN3"/>
    <property type="match status" value="1"/>
</dbReference>
<feature type="domain" description="Ig-like" evidence="8">
    <location>
        <begin position="492"/>
        <end position="585"/>
    </location>
</feature>
<accession>A0AAW0UWC4</accession>
<reference evidence="10 11" key="1">
    <citation type="submission" date="2023-03" db="EMBL/GenBank/DDBJ databases">
        <title>High-quality genome of Scylla paramamosain provides insights in environmental adaptation.</title>
        <authorList>
            <person name="Zhang L."/>
        </authorList>
    </citation>
    <scope>NUCLEOTIDE SEQUENCE [LARGE SCALE GENOMIC DNA]</scope>
    <source>
        <strain evidence="10">LZ_2023a</strain>
        <tissue evidence="10">Muscle</tissue>
    </source>
</reference>
<feature type="domain" description="Fibronectin type-III" evidence="9">
    <location>
        <begin position="591"/>
        <end position="684"/>
    </location>
</feature>
<evidence type="ECO:0000256" key="2">
    <source>
        <dbReference type="ARBA" id="ARBA00022692"/>
    </source>
</evidence>
<keyword evidence="11" id="KW-1185">Reference proteome</keyword>
<evidence type="ECO:0000256" key="1">
    <source>
        <dbReference type="ARBA" id="ARBA00004167"/>
    </source>
</evidence>
<dbReference type="SUPFAM" id="SSF48726">
    <property type="entry name" value="Immunoglobulin"/>
    <property type="match status" value="5"/>
</dbReference>
<dbReference type="PROSITE" id="PS50835">
    <property type="entry name" value="IG_LIKE"/>
    <property type="match status" value="5"/>
</dbReference>
<comment type="subcellular location">
    <subcellularLocation>
        <location evidence="1">Membrane</location>
        <topology evidence="1">Single-pass membrane protein</topology>
    </subcellularLocation>
</comment>
<dbReference type="Gene3D" id="2.60.40.10">
    <property type="entry name" value="Immunoglobulins"/>
    <property type="match status" value="6"/>
</dbReference>
<dbReference type="Pfam" id="PF13927">
    <property type="entry name" value="Ig_3"/>
    <property type="match status" value="2"/>
</dbReference>
<dbReference type="EMBL" id="JARAKH010000006">
    <property type="protein sequence ID" value="KAK8403326.1"/>
    <property type="molecule type" value="Genomic_DNA"/>
</dbReference>
<dbReference type="InterPro" id="IPR013162">
    <property type="entry name" value="CD80_C2-set"/>
</dbReference>
<dbReference type="Pfam" id="PF07686">
    <property type="entry name" value="V-set"/>
    <property type="match status" value="1"/>
</dbReference>
<dbReference type="InterPro" id="IPR007110">
    <property type="entry name" value="Ig-like_dom"/>
</dbReference>
<dbReference type="PANTHER" id="PTHR23278:SF19">
    <property type="entry name" value="OBSCURIN"/>
    <property type="match status" value="1"/>
</dbReference>
<evidence type="ECO:0000259" key="9">
    <source>
        <dbReference type="PROSITE" id="PS50853"/>
    </source>
</evidence>
<sequence>MGRDGVDLSGVCEWWSGARKGREDGVRRDEKGDKKGLGAEEEVVGAREWFEMVWLISNGRGCREDVALAAHTFLRGKKSQYTEESEGETSQVEVVEGYNASLPCSITSPPHDTAVLTLWYIGSGETPVYSYDQRHIERTSDWSEKAVFGGRARYLPYEHPPVLHLSNVTTTDARRYRCRVDYKETNSRQAWVELSVIVPPSKIEIINRISPVELGERNDVGCRVSGGSPPARVVWMQAGREVDANATVTSSGTTVNDLQVPASRKDLRLPFTCQASNNDVTAPLVATHHRNVSCGPLSVSVTSEDNPLVAGRSAELVCTVVGSNPPPLITWFLQGKQVAQQKSQMEMTGNVTVSMLRLQVERRHHHSQLVCRAQHPTLPRETKEDIFVLDVSYKPLVNLTLGRTLNARNLKEGIDLFFECSIDANPRPYKIRWLHQGEELVHNVSAGVIVGDATLALQAVKRHRSGRYECEASNVEGDSRSNDVSINIKYAPRCAVAPALRGVALLERTNITCAVDADPVNVSFNWTFNNSLRRDQDQTLPSSRYTQDGLRSTLTYTPTSERDYGTLQCYATNVVGKQEEPCSFTLISAGPPEEVNNCTVLNVTSHSAGIRCLSGFDGGLPQRFLLQVWEAESGRLMVNASSSSPVFAARPLEPGRTYKASVASYNSRGRATPSRLLFLTLKEAEMHKSLPSMVEPSPLVLILGVITGVLVVVGALLLAVWLVKERRNHGHHESATVTQIVLKDNNPDLLSVEAPEEGVGVRVNGSVKAAQYAPPSSGGGPEQVASYQRYEEDATSLYGSSSPEATERTRLTTSNTSASKGGGGAAAVAGRVEGLSGSTCCEGVSEEVAEQWWEEGPPRLCQSWKEASRT</sequence>
<dbReference type="InterPro" id="IPR013106">
    <property type="entry name" value="Ig_V-set"/>
</dbReference>
<dbReference type="InterPro" id="IPR036179">
    <property type="entry name" value="Ig-like_dom_sf"/>
</dbReference>
<dbReference type="InterPro" id="IPR003599">
    <property type="entry name" value="Ig_sub"/>
</dbReference>
<feature type="domain" description="Ig-like" evidence="8">
    <location>
        <begin position="296"/>
        <end position="387"/>
    </location>
</feature>